<dbReference type="InterPro" id="IPR046878">
    <property type="entry name" value="Big_14"/>
</dbReference>
<feature type="signal peptide" evidence="1">
    <location>
        <begin position="1"/>
        <end position="23"/>
    </location>
</feature>
<evidence type="ECO:0000313" key="3">
    <source>
        <dbReference type="EMBL" id="OAH58708.1"/>
    </source>
</evidence>
<proteinExistence type="predicted"/>
<sequence>MKKYSLVAFCFAALFLLITGCQPDGPQDTKNSDTHLIEEAPAQESPNSENGVTIKTEKAQYTTSVERIIIEIRNDSNTQYDTGTQVFLEKKIEDIWYKVPMKADSFTEEGIVHFPGELSSMGFDVNDLKYELTPGEYRAILDGLAAPFEVIE</sequence>
<dbReference type="Pfam" id="PF20251">
    <property type="entry name" value="Big_14"/>
    <property type="match status" value="1"/>
</dbReference>
<evidence type="ECO:0000256" key="1">
    <source>
        <dbReference type="SAM" id="SignalP"/>
    </source>
</evidence>
<feature type="domain" description="Bacterial Ig-like" evidence="2">
    <location>
        <begin position="49"/>
        <end position="138"/>
    </location>
</feature>
<dbReference type="AlphaFoldDB" id="A0A177KZ60"/>
<feature type="chain" id="PRO_5038937784" description="Bacterial Ig-like domain-containing protein" evidence="1">
    <location>
        <begin position="24"/>
        <end position="152"/>
    </location>
</feature>
<gene>
    <name evidence="3" type="ORF">AWH48_17110</name>
</gene>
<dbReference type="EMBL" id="LQWZ01000007">
    <property type="protein sequence ID" value="OAH58708.1"/>
    <property type="molecule type" value="Genomic_DNA"/>
</dbReference>
<protein>
    <recommendedName>
        <fullName evidence="2">Bacterial Ig-like domain-containing protein</fullName>
    </recommendedName>
</protein>
<comment type="caution">
    <text evidence="3">The sequence shown here is derived from an EMBL/GenBank/DDBJ whole genome shotgun (WGS) entry which is preliminary data.</text>
</comment>
<dbReference type="OrthoDB" id="9779098at2"/>
<name>A0A177KZ60_9BACI</name>
<accession>A0A177KZ60</accession>
<evidence type="ECO:0000313" key="4">
    <source>
        <dbReference type="Proteomes" id="UP000077271"/>
    </source>
</evidence>
<organism evidence="3 4">
    <name type="scientific">Domibacillus aminovorans</name>
    <dbReference type="NCBI Taxonomy" id="29332"/>
    <lineage>
        <taxon>Bacteria</taxon>
        <taxon>Bacillati</taxon>
        <taxon>Bacillota</taxon>
        <taxon>Bacilli</taxon>
        <taxon>Bacillales</taxon>
        <taxon>Bacillaceae</taxon>
        <taxon>Domibacillus</taxon>
    </lineage>
</organism>
<evidence type="ECO:0000259" key="2">
    <source>
        <dbReference type="Pfam" id="PF20251"/>
    </source>
</evidence>
<reference evidence="3 4" key="1">
    <citation type="submission" date="2016-01" db="EMBL/GenBank/DDBJ databases">
        <title>Investigation of taxonomic status of Bacillus aminovorans.</title>
        <authorList>
            <person name="Verma A."/>
            <person name="Pal Y."/>
            <person name="Krishnamurthi S."/>
        </authorList>
    </citation>
    <scope>NUCLEOTIDE SEQUENCE [LARGE SCALE GENOMIC DNA]</scope>
    <source>
        <strain evidence="3 4">DSM 4337</strain>
    </source>
</reference>
<keyword evidence="1" id="KW-0732">Signal</keyword>
<dbReference type="PROSITE" id="PS51257">
    <property type="entry name" value="PROKAR_LIPOPROTEIN"/>
    <property type="match status" value="1"/>
</dbReference>
<dbReference type="RefSeq" id="WP_063974543.1">
    <property type="nucleotide sequence ID" value="NZ_LQWZ01000007.1"/>
</dbReference>
<dbReference type="Proteomes" id="UP000077271">
    <property type="component" value="Unassembled WGS sequence"/>
</dbReference>